<dbReference type="CDD" id="cd00037">
    <property type="entry name" value="CLECT"/>
    <property type="match status" value="1"/>
</dbReference>
<sequence length="237" mass="26808">MRMILTLAFLILFHQFLMGITYVSSATVDCNENSVLVKDHGSSYQSVNLLVGRSCCRRTIQRDAENSMKNICMNSTEVDARNKTLNTKIDKLEKKIDSLIQLILTVINRCPSGYDYIDNSCYKFHNECKTWFEARQICQNESGDLIKLKAKHLDFFRNLLRSKRGACSMVWVGATKAGVDGNWRWLIGGEVVVSGIWYQGNPKTSGNENCGSLANITDYKMSNKDCTLEGNFICQIV</sequence>
<evidence type="ECO:0000313" key="5">
    <source>
        <dbReference type="Proteomes" id="UP001195483"/>
    </source>
</evidence>
<accession>A0AAE0TIU9</accession>
<keyword evidence="5" id="KW-1185">Reference proteome</keyword>
<feature type="domain" description="C-type lectin" evidence="3">
    <location>
        <begin position="117"/>
        <end position="235"/>
    </location>
</feature>
<evidence type="ECO:0000313" key="4">
    <source>
        <dbReference type="EMBL" id="KAK3611169.1"/>
    </source>
</evidence>
<dbReference type="InterPro" id="IPR016186">
    <property type="entry name" value="C-type_lectin-like/link_sf"/>
</dbReference>
<keyword evidence="2" id="KW-0732">Signal</keyword>
<dbReference type="Gene3D" id="3.10.100.10">
    <property type="entry name" value="Mannose-Binding Protein A, subunit A"/>
    <property type="match status" value="1"/>
</dbReference>
<reference evidence="4" key="3">
    <citation type="submission" date="2023-05" db="EMBL/GenBank/DDBJ databases">
        <authorList>
            <person name="Smith C.H."/>
        </authorList>
    </citation>
    <scope>NUCLEOTIDE SEQUENCE</scope>
    <source>
        <strain evidence="4">CHS0354</strain>
        <tissue evidence="4">Mantle</tissue>
    </source>
</reference>
<dbReference type="AlphaFoldDB" id="A0AAE0TIU9"/>
<protein>
    <recommendedName>
        <fullName evidence="3">C-type lectin domain-containing protein</fullName>
    </recommendedName>
</protein>
<dbReference type="Pfam" id="PF00059">
    <property type="entry name" value="Lectin_C"/>
    <property type="match status" value="1"/>
</dbReference>
<feature type="coiled-coil region" evidence="1">
    <location>
        <begin position="75"/>
        <end position="109"/>
    </location>
</feature>
<dbReference type="Proteomes" id="UP001195483">
    <property type="component" value="Unassembled WGS sequence"/>
</dbReference>
<feature type="signal peptide" evidence="2">
    <location>
        <begin position="1"/>
        <end position="19"/>
    </location>
</feature>
<dbReference type="PANTHER" id="PTHR22801">
    <property type="entry name" value="LITHOSTATHINE"/>
    <property type="match status" value="1"/>
</dbReference>
<gene>
    <name evidence="4" type="ORF">CHS0354_026577</name>
</gene>
<evidence type="ECO:0000259" key="3">
    <source>
        <dbReference type="PROSITE" id="PS50041"/>
    </source>
</evidence>
<proteinExistence type="predicted"/>
<name>A0AAE0TIU9_9BIVA</name>
<dbReference type="InterPro" id="IPR016187">
    <property type="entry name" value="CTDL_fold"/>
</dbReference>
<dbReference type="SUPFAM" id="SSF56436">
    <property type="entry name" value="C-type lectin-like"/>
    <property type="match status" value="1"/>
</dbReference>
<dbReference type="SMART" id="SM00034">
    <property type="entry name" value="CLECT"/>
    <property type="match status" value="1"/>
</dbReference>
<dbReference type="InterPro" id="IPR001304">
    <property type="entry name" value="C-type_lectin-like"/>
</dbReference>
<dbReference type="InterPro" id="IPR050801">
    <property type="entry name" value="Ca-Dep_Lectins_ImmuneDev"/>
</dbReference>
<keyword evidence="1" id="KW-0175">Coiled coil</keyword>
<feature type="chain" id="PRO_5042038706" description="C-type lectin domain-containing protein" evidence="2">
    <location>
        <begin position="20"/>
        <end position="237"/>
    </location>
</feature>
<dbReference type="PANTHER" id="PTHR22801:SF63">
    <property type="entry name" value="C-TYPE LECTIN DOMAIN-CONTAINING PROTEIN"/>
    <property type="match status" value="1"/>
</dbReference>
<organism evidence="4 5">
    <name type="scientific">Potamilus streckersoni</name>
    <dbReference type="NCBI Taxonomy" id="2493646"/>
    <lineage>
        <taxon>Eukaryota</taxon>
        <taxon>Metazoa</taxon>
        <taxon>Spiralia</taxon>
        <taxon>Lophotrochozoa</taxon>
        <taxon>Mollusca</taxon>
        <taxon>Bivalvia</taxon>
        <taxon>Autobranchia</taxon>
        <taxon>Heteroconchia</taxon>
        <taxon>Palaeoheterodonta</taxon>
        <taxon>Unionida</taxon>
        <taxon>Unionoidea</taxon>
        <taxon>Unionidae</taxon>
        <taxon>Ambleminae</taxon>
        <taxon>Lampsilini</taxon>
        <taxon>Potamilus</taxon>
    </lineage>
</organism>
<dbReference type="EMBL" id="JAEAOA010001582">
    <property type="protein sequence ID" value="KAK3611169.1"/>
    <property type="molecule type" value="Genomic_DNA"/>
</dbReference>
<reference evidence="4" key="2">
    <citation type="journal article" date="2021" name="Genome Biol. Evol.">
        <title>Developing a high-quality reference genome for a parasitic bivalve with doubly uniparental inheritance (Bivalvia: Unionida).</title>
        <authorList>
            <person name="Smith C.H."/>
        </authorList>
    </citation>
    <scope>NUCLEOTIDE SEQUENCE</scope>
    <source>
        <strain evidence="4">CHS0354</strain>
        <tissue evidence="4">Mantle</tissue>
    </source>
</reference>
<dbReference type="PROSITE" id="PS50041">
    <property type="entry name" value="C_TYPE_LECTIN_2"/>
    <property type="match status" value="1"/>
</dbReference>
<comment type="caution">
    <text evidence="4">The sequence shown here is derived from an EMBL/GenBank/DDBJ whole genome shotgun (WGS) entry which is preliminary data.</text>
</comment>
<evidence type="ECO:0000256" key="2">
    <source>
        <dbReference type="SAM" id="SignalP"/>
    </source>
</evidence>
<evidence type="ECO:0000256" key="1">
    <source>
        <dbReference type="SAM" id="Coils"/>
    </source>
</evidence>
<reference evidence="4" key="1">
    <citation type="journal article" date="2021" name="Genome Biol. Evol.">
        <title>A High-Quality Reference Genome for a Parasitic Bivalve with Doubly Uniparental Inheritance (Bivalvia: Unionida).</title>
        <authorList>
            <person name="Smith C.H."/>
        </authorList>
    </citation>
    <scope>NUCLEOTIDE SEQUENCE</scope>
    <source>
        <strain evidence="4">CHS0354</strain>
    </source>
</reference>